<dbReference type="Pfam" id="PF00005">
    <property type="entry name" value="ABC_tran"/>
    <property type="match status" value="1"/>
</dbReference>
<dbReference type="RefSeq" id="WP_053431619.1">
    <property type="nucleotide sequence ID" value="NZ_CP040441.1"/>
</dbReference>
<dbReference type="PROSITE" id="PS50893">
    <property type="entry name" value="ABC_TRANSPORTER_2"/>
    <property type="match status" value="1"/>
</dbReference>
<dbReference type="Gene3D" id="3.40.50.300">
    <property type="entry name" value="P-loop containing nucleotide triphosphate hydrolases"/>
    <property type="match status" value="1"/>
</dbReference>
<accession>A0A0M0KLJ4</accession>
<keyword evidence="2" id="KW-0547">Nucleotide-binding</keyword>
<dbReference type="GO" id="GO:0005524">
    <property type="term" value="F:ATP binding"/>
    <property type="evidence" value="ECO:0007669"/>
    <property type="project" value="UniProtKB-KW"/>
</dbReference>
<dbReference type="PANTHER" id="PTHR42939:SF5">
    <property type="entry name" value="ABC-TYPE TRANSPORTER ATP-BINDING PROTEIN ECSA"/>
    <property type="match status" value="1"/>
</dbReference>
<dbReference type="EMBL" id="LILD01000001">
    <property type="protein sequence ID" value="KOO39741.1"/>
    <property type="molecule type" value="Genomic_DNA"/>
</dbReference>
<dbReference type="GeneID" id="87596813"/>
<reference evidence="5" key="1">
    <citation type="submission" date="2015-08" db="EMBL/GenBank/DDBJ databases">
        <title>Complete DNA Sequence of Pseudomonas syringae pv. actinidiae, the Causal Agent of Kiwifruit Canker Disease.</title>
        <authorList>
            <person name="Rikkerink E.H.A."/>
            <person name="Fineran P.C."/>
        </authorList>
    </citation>
    <scope>NUCLEOTIDE SEQUENCE</scope>
    <source>
        <strain evidence="5">DSM 13666</strain>
    </source>
</reference>
<keyword evidence="3 5" id="KW-0067">ATP-binding</keyword>
<dbReference type="PATRIC" id="fig|136160.3.peg.3134"/>
<evidence type="ECO:0000313" key="5">
    <source>
        <dbReference type="EMBL" id="KOO39741.1"/>
    </source>
</evidence>
<dbReference type="SUPFAM" id="SSF52540">
    <property type="entry name" value="P-loop containing nucleoside triphosphate hydrolases"/>
    <property type="match status" value="1"/>
</dbReference>
<protein>
    <submittedName>
        <fullName evidence="5">Multidrug ABC transporter ATP-binding protein</fullName>
    </submittedName>
</protein>
<dbReference type="PROSITE" id="PS00211">
    <property type="entry name" value="ABC_TRANSPORTER_1"/>
    <property type="match status" value="1"/>
</dbReference>
<sequence>MEERVVVEGLTGGYRPNKPVLHDLHLKIRANELVGLIGLNGAGKSTTIKHILGLMEPHKGSVMINGNTITTDRETYRRSLAYIPETPILYEELTLWEHMELTALAYGIERKAFEERSKVLLDEFRMTKMKHWYPSHFSKGMRQKVMIICAFLIDPPVYIVDEPIVGLDPIGIQSFLQLLATKKKNGAAVLMSTHILATAERYCDRFIILNRGRIVLEGTLESMRAELNMPDATLDDIYIEMTKEESQ</sequence>
<dbReference type="InterPro" id="IPR051782">
    <property type="entry name" value="ABC_Transporter_VariousFunc"/>
</dbReference>
<comment type="caution">
    <text evidence="5">The sequence shown here is derived from an EMBL/GenBank/DDBJ whole genome shotgun (WGS) entry which is preliminary data.</text>
</comment>
<feature type="domain" description="ABC transporter" evidence="4">
    <location>
        <begin position="5"/>
        <end position="236"/>
    </location>
</feature>
<dbReference type="InterPro" id="IPR003593">
    <property type="entry name" value="AAA+_ATPase"/>
</dbReference>
<dbReference type="PANTHER" id="PTHR42939">
    <property type="entry name" value="ABC TRANSPORTER ATP-BINDING PROTEIN ALBC-RELATED"/>
    <property type="match status" value="1"/>
</dbReference>
<dbReference type="SMART" id="SM00382">
    <property type="entry name" value="AAA"/>
    <property type="match status" value="1"/>
</dbReference>
<dbReference type="InterPro" id="IPR017871">
    <property type="entry name" value="ABC_transporter-like_CS"/>
</dbReference>
<evidence type="ECO:0000256" key="2">
    <source>
        <dbReference type="ARBA" id="ARBA00022741"/>
    </source>
</evidence>
<organism evidence="5">
    <name type="scientific">Halalkalibacterium halodurans</name>
    <name type="common">Bacillus halodurans</name>
    <dbReference type="NCBI Taxonomy" id="86665"/>
    <lineage>
        <taxon>Bacteria</taxon>
        <taxon>Bacillati</taxon>
        <taxon>Bacillota</taxon>
        <taxon>Bacilli</taxon>
        <taxon>Bacillales</taxon>
        <taxon>Bacillaceae</taxon>
        <taxon>Halalkalibacterium (ex Joshi et al. 2022)</taxon>
    </lineage>
</organism>
<evidence type="ECO:0000256" key="3">
    <source>
        <dbReference type="ARBA" id="ARBA00022840"/>
    </source>
</evidence>
<dbReference type="GO" id="GO:0016887">
    <property type="term" value="F:ATP hydrolysis activity"/>
    <property type="evidence" value="ECO:0007669"/>
    <property type="project" value="InterPro"/>
</dbReference>
<dbReference type="CDD" id="cd03230">
    <property type="entry name" value="ABC_DR_subfamily_A"/>
    <property type="match status" value="1"/>
</dbReference>
<name>A0A0M0KLJ4_ALKHA</name>
<dbReference type="AlphaFoldDB" id="A0A0M0KLJ4"/>
<evidence type="ECO:0000259" key="4">
    <source>
        <dbReference type="PROSITE" id="PS50893"/>
    </source>
</evidence>
<dbReference type="InterPro" id="IPR027417">
    <property type="entry name" value="P-loop_NTPase"/>
</dbReference>
<dbReference type="InterPro" id="IPR003439">
    <property type="entry name" value="ABC_transporter-like_ATP-bd"/>
</dbReference>
<proteinExistence type="predicted"/>
<gene>
    <name evidence="5" type="ORF">AMD02_13455</name>
</gene>
<evidence type="ECO:0000256" key="1">
    <source>
        <dbReference type="ARBA" id="ARBA00022448"/>
    </source>
</evidence>
<keyword evidence="1" id="KW-0813">Transport</keyword>